<keyword evidence="1" id="KW-0732">Signal</keyword>
<dbReference type="EMBL" id="PDGH01000135">
    <property type="protein sequence ID" value="POB43066.1"/>
    <property type="molecule type" value="Genomic_DNA"/>
</dbReference>
<proteinExistence type="predicted"/>
<dbReference type="Gene3D" id="2.40.160.10">
    <property type="entry name" value="Porin"/>
    <property type="match status" value="1"/>
</dbReference>
<dbReference type="InterPro" id="IPR023614">
    <property type="entry name" value="Porin_dom_sf"/>
</dbReference>
<evidence type="ECO:0000256" key="1">
    <source>
        <dbReference type="SAM" id="SignalP"/>
    </source>
</evidence>
<accession>A0A2S3QXF4</accession>
<feature type="signal peptide" evidence="1">
    <location>
        <begin position="1"/>
        <end position="18"/>
    </location>
</feature>
<protein>
    <submittedName>
        <fullName evidence="2">Sulfate ABC transporter permease</fullName>
    </submittedName>
</protein>
<dbReference type="SUPFAM" id="SSF56935">
    <property type="entry name" value="Porins"/>
    <property type="match status" value="1"/>
</dbReference>
<dbReference type="AlphaFoldDB" id="A0A2S3QXF4"/>
<comment type="caution">
    <text evidence="2">The sequence shown here is derived from an EMBL/GenBank/DDBJ whole genome shotgun (WGS) entry which is preliminary data.</text>
</comment>
<gene>
    <name evidence="2" type="ORF">CRN52_21080</name>
</gene>
<dbReference type="RefSeq" id="WP_011152483.1">
    <property type="nucleotide sequence ID" value="NZ_CABMOC010000003.1"/>
</dbReference>
<sequence>MRLKFILPLCLLCSPAYGEWTLSDQLTISGFGSLSASKSDQATPIIQEKEFTDEWCWDCETTLGVQLDWAMNENWRASLQVVKQPHDDFSDPTLAWAFVEYRGDDWSTKLGRQRIPLFLMSEYLFVSQAYPWFRPPIDVYDSVLGISNYDGLSLDVQKWITSDIPVRVATFVAKSSSDDYSLYGQPLTIDTDISYGITTEIDFDENLVRAALMHTKFEQTYAATTIIPGGEQSLTLFSLGTIYNWQQWQFIAELLTSSRYHSNWYVSVNYQWNDLTPYITYSQRRKSVENETYSVGLKYSLLPNLSVYGEWLYIQSAKSVISGHFTQPQLPPNELVGEVNLFSLGLSFTF</sequence>
<name>A0A2S3QXF4_VIBVL</name>
<dbReference type="Proteomes" id="UP000237466">
    <property type="component" value="Unassembled WGS sequence"/>
</dbReference>
<reference evidence="2 3" key="1">
    <citation type="journal article" date="2018" name="Front. Microbiol.">
        <title>Phylogeny of Vibrio vulnificus from the Analysis of the Core-Genome: Implications for Intra-Species Taxonomy.</title>
        <authorList>
            <person name="Roig F.J."/>
            <person name="Gonzalez-Candelas F."/>
            <person name="Sanjuan E."/>
            <person name="Fouz B."/>
            <person name="Feil E.J."/>
            <person name="Llorens C."/>
            <person name="Baker-Austin C."/>
            <person name="Oliver J.D."/>
            <person name="Danin-Poleg Y."/>
            <person name="Gibas C.J."/>
            <person name="Kashi Y."/>
            <person name="Gulig P.A."/>
            <person name="Morrison S.S."/>
            <person name="Amaro C."/>
        </authorList>
    </citation>
    <scope>NUCLEOTIDE SEQUENCE [LARGE SCALE GENOMIC DNA]</scope>
    <source>
        <strain evidence="2 3">CECT4608</strain>
    </source>
</reference>
<organism evidence="2 3">
    <name type="scientific">Vibrio vulnificus</name>
    <dbReference type="NCBI Taxonomy" id="672"/>
    <lineage>
        <taxon>Bacteria</taxon>
        <taxon>Pseudomonadati</taxon>
        <taxon>Pseudomonadota</taxon>
        <taxon>Gammaproteobacteria</taxon>
        <taxon>Vibrionales</taxon>
        <taxon>Vibrionaceae</taxon>
        <taxon>Vibrio</taxon>
    </lineage>
</organism>
<feature type="chain" id="PRO_5030055277" evidence="1">
    <location>
        <begin position="19"/>
        <end position="350"/>
    </location>
</feature>
<evidence type="ECO:0000313" key="2">
    <source>
        <dbReference type="EMBL" id="POB43066.1"/>
    </source>
</evidence>
<evidence type="ECO:0000313" key="3">
    <source>
        <dbReference type="Proteomes" id="UP000237466"/>
    </source>
</evidence>